<sequence>MCLLWGGVGSVGGPLLTAHNFLIIHHADISVHPLEGSLLGGGVHSGLRLPSVGSQTVCAVGDMLDLVVHPDNLAVAVEIIHLILEPLLQLLEVRPIDDDVLHR</sequence>
<evidence type="ECO:0000313" key="2">
    <source>
        <dbReference type="EMBL" id="CAE0333018.1"/>
    </source>
</evidence>
<dbReference type="EMBL" id="HBIH01034362">
    <property type="protein sequence ID" value="CAE0333018.1"/>
    <property type="molecule type" value="Transcribed_RNA"/>
</dbReference>
<accession>A0A7S3MZG4</accession>
<dbReference type="AlphaFoldDB" id="A0A7S3MZG4"/>
<proteinExistence type="predicted"/>
<evidence type="ECO:0000313" key="1">
    <source>
        <dbReference type="EMBL" id="CAE0333017.1"/>
    </source>
</evidence>
<protein>
    <submittedName>
        <fullName evidence="2">Uncharacterized protein</fullName>
    </submittedName>
</protein>
<name>A0A7S3MZG4_9SPIT</name>
<reference evidence="2" key="1">
    <citation type="submission" date="2021-01" db="EMBL/GenBank/DDBJ databases">
        <authorList>
            <person name="Corre E."/>
            <person name="Pelletier E."/>
            <person name="Niang G."/>
            <person name="Scheremetjew M."/>
            <person name="Finn R."/>
            <person name="Kale V."/>
            <person name="Holt S."/>
            <person name="Cochrane G."/>
            <person name="Meng A."/>
            <person name="Brown T."/>
            <person name="Cohen L."/>
        </authorList>
    </citation>
    <scope>NUCLEOTIDE SEQUENCE</scope>
    <source>
        <strain evidence="2">S3</strain>
    </source>
</reference>
<gene>
    <name evidence="1" type="ORF">SINC0208_LOCUS13655</name>
    <name evidence="2" type="ORF">SINC0208_LOCUS13656</name>
</gene>
<dbReference type="EMBL" id="HBIH01034361">
    <property type="protein sequence ID" value="CAE0333017.1"/>
    <property type="molecule type" value="Transcribed_RNA"/>
</dbReference>
<organism evidence="2">
    <name type="scientific">Strombidium inclinatum</name>
    <dbReference type="NCBI Taxonomy" id="197538"/>
    <lineage>
        <taxon>Eukaryota</taxon>
        <taxon>Sar</taxon>
        <taxon>Alveolata</taxon>
        <taxon>Ciliophora</taxon>
        <taxon>Intramacronucleata</taxon>
        <taxon>Spirotrichea</taxon>
        <taxon>Oligotrichia</taxon>
        <taxon>Strombidiidae</taxon>
        <taxon>Strombidium</taxon>
    </lineage>
</organism>